<evidence type="ECO:0000313" key="3">
    <source>
        <dbReference type="Proteomes" id="UP001595690"/>
    </source>
</evidence>
<organism evidence="2 3">
    <name type="scientific">Lentzea rhizosphaerae</name>
    <dbReference type="NCBI Taxonomy" id="2041025"/>
    <lineage>
        <taxon>Bacteria</taxon>
        <taxon>Bacillati</taxon>
        <taxon>Actinomycetota</taxon>
        <taxon>Actinomycetes</taxon>
        <taxon>Pseudonocardiales</taxon>
        <taxon>Pseudonocardiaceae</taxon>
        <taxon>Lentzea</taxon>
    </lineage>
</organism>
<dbReference type="SUPFAM" id="SSF47336">
    <property type="entry name" value="ACP-like"/>
    <property type="match status" value="1"/>
</dbReference>
<comment type="caution">
    <text evidence="2">The sequence shown here is derived from an EMBL/GenBank/DDBJ whole genome shotgun (WGS) entry which is preliminary data.</text>
</comment>
<sequence>MTTSVNHAAEIERQLLGFVEKHTKKTWTPDDDFFAAGAVSSMFAMQLVVFIESTFDVEVSGDDLVIDNFRTVGAMTSLVSRLRGE</sequence>
<dbReference type="Proteomes" id="UP001595690">
    <property type="component" value="Unassembled WGS sequence"/>
</dbReference>
<dbReference type="RefSeq" id="WP_030466400.1">
    <property type="nucleotide sequence ID" value="NZ_JBHRZI010000027.1"/>
</dbReference>
<feature type="domain" description="Carrier" evidence="1">
    <location>
        <begin position="6"/>
        <end position="83"/>
    </location>
</feature>
<evidence type="ECO:0000259" key="1">
    <source>
        <dbReference type="PROSITE" id="PS50075"/>
    </source>
</evidence>
<accession>A0ABV8C1F3</accession>
<reference evidence="3" key="1">
    <citation type="journal article" date="2019" name="Int. J. Syst. Evol. Microbiol.">
        <title>The Global Catalogue of Microorganisms (GCM) 10K type strain sequencing project: providing services to taxonomists for standard genome sequencing and annotation.</title>
        <authorList>
            <consortium name="The Broad Institute Genomics Platform"/>
            <consortium name="The Broad Institute Genome Sequencing Center for Infectious Disease"/>
            <person name="Wu L."/>
            <person name="Ma J."/>
        </authorList>
    </citation>
    <scope>NUCLEOTIDE SEQUENCE [LARGE SCALE GENOMIC DNA]</scope>
    <source>
        <strain evidence="3">CGMCC 4.7405</strain>
    </source>
</reference>
<dbReference type="EMBL" id="JBHRZI010000027">
    <property type="protein sequence ID" value="MFC3895807.1"/>
    <property type="molecule type" value="Genomic_DNA"/>
</dbReference>
<protein>
    <submittedName>
        <fullName evidence="2">Acyl carrier protein</fullName>
    </submittedName>
</protein>
<gene>
    <name evidence="2" type="ORF">ACFOWZ_30385</name>
</gene>
<proteinExistence type="predicted"/>
<dbReference type="InterPro" id="IPR009081">
    <property type="entry name" value="PP-bd_ACP"/>
</dbReference>
<name>A0ABV8C1F3_9PSEU</name>
<keyword evidence="3" id="KW-1185">Reference proteome</keyword>
<dbReference type="Pfam" id="PF00550">
    <property type="entry name" value="PP-binding"/>
    <property type="match status" value="1"/>
</dbReference>
<dbReference type="InterPro" id="IPR036736">
    <property type="entry name" value="ACP-like_sf"/>
</dbReference>
<evidence type="ECO:0000313" key="2">
    <source>
        <dbReference type="EMBL" id="MFC3895807.1"/>
    </source>
</evidence>
<dbReference type="PROSITE" id="PS50075">
    <property type="entry name" value="CARRIER"/>
    <property type="match status" value="1"/>
</dbReference>
<dbReference type="Gene3D" id="1.10.1200.10">
    <property type="entry name" value="ACP-like"/>
    <property type="match status" value="1"/>
</dbReference>